<gene>
    <name evidence="5" type="ORF">F7310_05130</name>
</gene>
<evidence type="ECO:0000313" key="5">
    <source>
        <dbReference type="EMBL" id="API86775.1"/>
    </source>
</evidence>
<reference evidence="5 6" key="1">
    <citation type="journal article" date="2016" name="Appl. Environ. Microbiol.">
        <title>Whole genome relationships among Francisella bacteria of diverse origin define new species and provide specific regions for detection.</title>
        <authorList>
            <person name="Challacombe J.F."/>
            <person name="Petersen J.M."/>
            <person name="Gallegos-Graves V."/>
            <person name="Hodge D."/>
            <person name="Pillai S."/>
            <person name="Kuske C.R."/>
        </authorList>
    </citation>
    <scope>NUCLEOTIDE SEQUENCE [LARGE SCALE GENOMIC DNA]</scope>
    <source>
        <strain evidence="6">TX07-7310</strain>
    </source>
</reference>
<feature type="domain" description="4'-phosphopantetheinyl transferase N-terminal" evidence="4">
    <location>
        <begin position="31"/>
        <end position="107"/>
    </location>
</feature>
<dbReference type="KEGG" id="frx:F7310_05130"/>
<evidence type="ECO:0000313" key="6">
    <source>
        <dbReference type="Proteomes" id="UP000184222"/>
    </source>
</evidence>
<dbReference type="EMBL" id="CP016796">
    <property type="protein sequence ID" value="API86775.1"/>
    <property type="molecule type" value="Genomic_DNA"/>
</dbReference>
<comment type="similarity">
    <text evidence="1">Belongs to the P-Pant transferase superfamily. Gsp/Sfp/HetI/AcpT family.</text>
</comment>
<dbReference type="GO" id="GO:0019878">
    <property type="term" value="P:lysine biosynthetic process via aminoadipic acid"/>
    <property type="evidence" value="ECO:0007669"/>
    <property type="project" value="TreeGrafter"/>
</dbReference>
<dbReference type="GO" id="GO:0005829">
    <property type="term" value="C:cytosol"/>
    <property type="evidence" value="ECO:0007669"/>
    <property type="project" value="TreeGrafter"/>
</dbReference>
<dbReference type="InterPro" id="IPR008278">
    <property type="entry name" value="4-PPantetheinyl_Trfase_dom"/>
</dbReference>
<feature type="domain" description="4'-phosphopantetheinyl transferase" evidence="3">
    <location>
        <begin position="112"/>
        <end position="193"/>
    </location>
</feature>
<dbReference type="Proteomes" id="UP000184222">
    <property type="component" value="Chromosome"/>
</dbReference>
<dbReference type="Pfam" id="PF01648">
    <property type="entry name" value="ACPS"/>
    <property type="match status" value="1"/>
</dbReference>
<dbReference type="PANTHER" id="PTHR12215">
    <property type="entry name" value="PHOSPHOPANTETHEINE TRANSFERASE"/>
    <property type="match status" value="1"/>
</dbReference>
<dbReference type="AlphaFoldDB" id="A0A1L4BSF9"/>
<proteinExistence type="inferred from homology"/>
<dbReference type="GO" id="GO:0000287">
    <property type="term" value="F:magnesium ion binding"/>
    <property type="evidence" value="ECO:0007669"/>
    <property type="project" value="InterPro"/>
</dbReference>
<keyword evidence="2" id="KW-0808">Transferase</keyword>
<keyword evidence="6" id="KW-1185">Reference proteome</keyword>
<evidence type="ECO:0000256" key="2">
    <source>
        <dbReference type="ARBA" id="ARBA00022679"/>
    </source>
</evidence>
<dbReference type="InterPro" id="IPR055066">
    <property type="entry name" value="AASDHPPT_N"/>
</dbReference>
<dbReference type="Gene3D" id="3.90.470.20">
    <property type="entry name" value="4'-phosphopantetheinyl transferase domain"/>
    <property type="match status" value="2"/>
</dbReference>
<accession>A0A1L4BSF9</accession>
<organism evidence="5 6">
    <name type="scientific">Francisella uliginis</name>
    <dbReference type="NCBI Taxonomy" id="573570"/>
    <lineage>
        <taxon>Bacteria</taxon>
        <taxon>Pseudomonadati</taxon>
        <taxon>Pseudomonadota</taxon>
        <taxon>Gammaproteobacteria</taxon>
        <taxon>Thiotrichales</taxon>
        <taxon>Francisellaceae</taxon>
        <taxon>Francisella</taxon>
    </lineage>
</organism>
<evidence type="ECO:0000259" key="3">
    <source>
        <dbReference type="Pfam" id="PF01648"/>
    </source>
</evidence>
<dbReference type="RefSeq" id="WP_072712280.1">
    <property type="nucleotide sequence ID" value="NZ_CP016796.1"/>
</dbReference>
<name>A0A1L4BSF9_9GAMM</name>
<dbReference type="SUPFAM" id="SSF56214">
    <property type="entry name" value="4'-phosphopantetheinyl transferase"/>
    <property type="match status" value="2"/>
</dbReference>
<evidence type="ECO:0000256" key="1">
    <source>
        <dbReference type="ARBA" id="ARBA00010990"/>
    </source>
</evidence>
<dbReference type="PANTHER" id="PTHR12215:SF10">
    <property type="entry name" value="L-AMINOADIPATE-SEMIALDEHYDE DEHYDROGENASE-PHOSPHOPANTETHEINYL TRANSFERASE"/>
    <property type="match status" value="1"/>
</dbReference>
<evidence type="ECO:0000259" key="4">
    <source>
        <dbReference type="Pfam" id="PF22624"/>
    </source>
</evidence>
<dbReference type="InterPro" id="IPR037143">
    <property type="entry name" value="4-PPantetheinyl_Trfase_dom_sf"/>
</dbReference>
<dbReference type="Pfam" id="PF22624">
    <property type="entry name" value="AASDHPPT_N"/>
    <property type="match status" value="1"/>
</dbReference>
<protein>
    <submittedName>
        <fullName evidence="5">Uncharacterized protein</fullName>
    </submittedName>
</protein>
<dbReference type="GO" id="GO:0008897">
    <property type="term" value="F:holo-[acyl-carrier-protein] synthase activity"/>
    <property type="evidence" value="ECO:0007669"/>
    <property type="project" value="InterPro"/>
</dbReference>
<sequence>MISQFKFYQQVYKSVDIFLLKIAENTNSIDLDIIPTSQILEIKKYRFENDRNKRLLARSFLYNYLKFKYQIDNFALKYNQHQKPLLEANENIDFSISYSKEYVMVAVSDKYSIGVDIEFVDTKINHQDLINIIMHPMEISYYKQLSKEGERLDFFFEVFNVKEAVIKGLGMGLYFDVTSINILDIPGFSNFINEECFLETSLFKQLNNYKTSICLLER</sequence>
<dbReference type="STRING" id="573570.F7310_05130"/>
<dbReference type="InterPro" id="IPR050559">
    <property type="entry name" value="P-Pant_transferase_sf"/>
</dbReference>
<dbReference type="OrthoDB" id="5604224at2"/>